<dbReference type="InterPro" id="IPR004469">
    <property type="entry name" value="PSP"/>
</dbReference>
<dbReference type="SFLD" id="SFLDG01137">
    <property type="entry name" value="C1.6.1:_Phosphoserine_Phosphat"/>
    <property type="match status" value="1"/>
</dbReference>
<dbReference type="SFLD" id="SFLDG01136">
    <property type="entry name" value="C1.6:_Phosphoserine_Phosphatas"/>
    <property type="match status" value="1"/>
</dbReference>
<organism evidence="15 16">
    <name type="scientific">Bifidobacterium pullorum subsp. saeculare</name>
    <dbReference type="NCBI Taxonomy" id="78257"/>
    <lineage>
        <taxon>Bacteria</taxon>
        <taxon>Bacillati</taxon>
        <taxon>Actinomycetota</taxon>
        <taxon>Actinomycetes</taxon>
        <taxon>Bifidobacteriales</taxon>
        <taxon>Bifidobacteriaceae</taxon>
        <taxon>Bifidobacterium</taxon>
    </lineage>
</organism>
<keyword evidence="9" id="KW-0718">Serine biosynthesis</keyword>
<evidence type="ECO:0000256" key="7">
    <source>
        <dbReference type="ARBA" id="ARBA00022801"/>
    </source>
</evidence>
<dbReference type="InterPro" id="IPR036412">
    <property type="entry name" value="HAD-like_sf"/>
</dbReference>
<gene>
    <name evidence="15" type="primary">serB</name>
    <name evidence="15" type="ORF">H7U32_00540</name>
</gene>
<dbReference type="GO" id="GO:0000287">
    <property type="term" value="F:magnesium ion binding"/>
    <property type="evidence" value="ECO:0007669"/>
    <property type="project" value="TreeGrafter"/>
</dbReference>
<keyword evidence="5" id="KW-0028">Amino-acid biosynthesis</keyword>
<dbReference type="AlphaFoldDB" id="A0A939B953"/>
<evidence type="ECO:0000256" key="6">
    <source>
        <dbReference type="ARBA" id="ARBA00022723"/>
    </source>
</evidence>
<evidence type="ECO:0000256" key="8">
    <source>
        <dbReference type="ARBA" id="ARBA00022842"/>
    </source>
</evidence>
<keyword evidence="16" id="KW-1185">Reference proteome</keyword>
<comment type="caution">
    <text evidence="15">The sequence shown here is derived from an EMBL/GenBank/DDBJ whole genome shotgun (WGS) entry which is preliminary data.</text>
</comment>
<keyword evidence="6" id="KW-0479">Metal-binding</keyword>
<dbReference type="GO" id="GO:0006564">
    <property type="term" value="P:L-serine biosynthetic process"/>
    <property type="evidence" value="ECO:0007669"/>
    <property type="project" value="UniProtKB-KW"/>
</dbReference>
<dbReference type="PANTHER" id="PTHR43344:SF2">
    <property type="entry name" value="PHOSPHOSERINE PHOSPHATASE"/>
    <property type="match status" value="1"/>
</dbReference>
<evidence type="ECO:0000256" key="3">
    <source>
        <dbReference type="ARBA" id="ARBA00009184"/>
    </source>
</evidence>
<accession>A0A939B953</accession>
<evidence type="ECO:0000256" key="5">
    <source>
        <dbReference type="ARBA" id="ARBA00022605"/>
    </source>
</evidence>
<feature type="region of interest" description="Disordered" evidence="14">
    <location>
        <begin position="1"/>
        <end position="21"/>
    </location>
</feature>
<evidence type="ECO:0000313" key="15">
    <source>
        <dbReference type="EMBL" id="MBM6698840.1"/>
    </source>
</evidence>
<dbReference type="NCBIfam" id="TIGR01488">
    <property type="entry name" value="HAD-SF-IB"/>
    <property type="match status" value="1"/>
</dbReference>
<evidence type="ECO:0000256" key="11">
    <source>
        <dbReference type="ARBA" id="ARBA00048138"/>
    </source>
</evidence>
<proteinExistence type="inferred from homology"/>
<feature type="active site" description="Nucleophile" evidence="13">
    <location>
        <position position="39"/>
    </location>
</feature>
<evidence type="ECO:0000256" key="4">
    <source>
        <dbReference type="ARBA" id="ARBA00012640"/>
    </source>
</evidence>
<evidence type="ECO:0000256" key="2">
    <source>
        <dbReference type="ARBA" id="ARBA00005135"/>
    </source>
</evidence>
<dbReference type="Gene3D" id="3.40.50.1000">
    <property type="entry name" value="HAD superfamily/HAD-like"/>
    <property type="match status" value="1"/>
</dbReference>
<comment type="pathway">
    <text evidence="2">Amino-acid biosynthesis; L-serine biosynthesis; L-serine from 3-phospho-D-glycerate: step 3/3.</text>
</comment>
<dbReference type="SFLD" id="SFLDS00003">
    <property type="entry name" value="Haloacid_Dehalogenase"/>
    <property type="match status" value="1"/>
</dbReference>
<dbReference type="Pfam" id="PF12710">
    <property type="entry name" value="HAD"/>
    <property type="match status" value="1"/>
</dbReference>
<feature type="active site" description="Proton donor" evidence="13">
    <location>
        <position position="41"/>
    </location>
</feature>
<dbReference type="CDD" id="cd07500">
    <property type="entry name" value="HAD_PSP"/>
    <property type="match status" value="1"/>
</dbReference>
<dbReference type="GO" id="GO:0036424">
    <property type="term" value="F:L-phosphoserine phosphatase activity"/>
    <property type="evidence" value="ECO:0007669"/>
    <property type="project" value="InterPro"/>
</dbReference>
<sequence>MADERVHILDNPGAPVPAVAEAPRASRPSLARPGLLVMDVDSTLIDEEVIDELGAAAGCGARIAEVTERAMRGELDFAEALRARVRLLEGLPTSVFAQVQQRIHITRGALELIRTLHAHGWTVGVVSGGFHEVVDQLVAETGIDHVVANRLEVRDGRLTGRVEGPIVTKETKLASLRAWARLDGVPMERTVAVGDGANDIPMIRAAGLGIAFCAKPATRAAAPHAIDTRDLTLVLDFLR</sequence>
<evidence type="ECO:0000256" key="14">
    <source>
        <dbReference type="SAM" id="MobiDB-lite"/>
    </source>
</evidence>
<keyword evidence="8" id="KW-0460">Magnesium</keyword>
<evidence type="ECO:0000256" key="12">
    <source>
        <dbReference type="ARBA" id="ARBA00048523"/>
    </source>
</evidence>
<reference evidence="15" key="1">
    <citation type="submission" date="2020-08" db="EMBL/GenBank/DDBJ databases">
        <authorList>
            <person name="Cejkova D."/>
            <person name="Kubasova T."/>
            <person name="Jahodarova E."/>
            <person name="Rychlik I."/>
        </authorList>
    </citation>
    <scope>NUCLEOTIDE SEQUENCE</scope>
    <source>
        <strain evidence="15">An836</strain>
    </source>
</reference>
<dbReference type="InterPro" id="IPR050582">
    <property type="entry name" value="HAD-like_SerB"/>
</dbReference>
<comment type="catalytic activity">
    <reaction evidence="11">
        <text>O-phospho-L-serine + H2O = L-serine + phosphate</text>
        <dbReference type="Rhea" id="RHEA:21208"/>
        <dbReference type="ChEBI" id="CHEBI:15377"/>
        <dbReference type="ChEBI" id="CHEBI:33384"/>
        <dbReference type="ChEBI" id="CHEBI:43474"/>
        <dbReference type="ChEBI" id="CHEBI:57524"/>
        <dbReference type="EC" id="3.1.3.3"/>
    </reaction>
</comment>
<feature type="compositionally biased region" description="Low complexity" evidence="14">
    <location>
        <begin position="12"/>
        <end position="21"/>
    </location>
</feature>
<keyword evidence="7 15" id="KW-0378">Hydrolase</keyword>
<name>A0A939B953_9BIFI</name>
<dbReference type="EC" id="3.1.3.3" evidence="4"/>
<dbReference type="NCBIfam" id="TIGR00338">
    <property type="entry name" value="serB"/>
    <property type="match status" value="1"/>
</dbReference>
<dbReference type="PANTHER" id="PTHR43344">
    <property type="entry name" value="PHOSPHOSERINE PHOSPHATASE"/>
    <property type="match status" value="1"/>
</dbReference>
<evidence type="ECO:0000256" key="1">
    <source>
        <dbReference type="ARBA" id="ARBA00001946"/>
    </source>
</evidence>
<comment type="cofactor">
    <cofactor evidence="1">
        <name>Mg(2+)</name>
        <dbReference type="ChEBI" id="CHEBI:18420"/>
    </cofactor>
</comment>
<reference evidence="15" key="2">
    <citation type="journal article" date="2021" name="Sci. Rep.">
        <title>The distribution of antibiotic resistance genes in chicken gut microbiota commensals.</title>
        <authorList>
            <person name="Juricova H."/>
            <person name="Matiasovicova J."/>
            <person name="Kubasova T."/>
            <person name="Cejkova D."/>
            <person name="Rychlik I."/>
        </authorList>
    </citation>
    <scope>NUCLEOTIDE SEQUENCE</scope>
    <source>
        <strain evidence="15">An836</strain>
    </source>
</reference>
<dbReference type="EMBL" id="JACLYU010000001">
    <property type="protein sequence ID" value="MBM6698840.1"/>
    <property type="molecule type" value="Genomic_DNA"/>
</dbReference>
<comment type="similarity">
    <text evidence="3">Belongs to the HAD-like hydrolase superfamily. SerB family.</text>
</comment>
<dbReference type="GO" id="GO:0005737">
    <property type="term" value="C:cytoplasm"/>
    <property type="evidence" value="ECO:0007669"/>
    <property type="project" value="TreeGrafter"/>
</dbReference>
<evidence type="ECO:0000256" key="10">
    <source>
        <dbReference type="ARBA" id="ARBA00031693"/>
    </source>
</evidence>
<dbReference type="SFLD" id="SFLDF00029">
    <property type="entry name" value="phosphoserine_phosphatase"/>
    <property type="match status" value="1"/>
</dbReference>
<evidence type="ECO:0000256" key="13">
    <source>
        <dbReference type="PIRSR" id="PIRSR604469-1"/>
    </source>
</evidence>
<dbReference type="InterPro" id="IPR023214">
    <property type="entry name" value="HAD_sf"/>
</dbReference>
<comment type="catalytic activity">
    <reaction evidence="12">
        <text>O-phospho-D-serine + H2O = D-serine + phosphate</text>
        <dbReference type="Rhea" id="RHEA:24873"/>
        <dbReference type="ChEBI" id="CHEBI:15377"/>
        <dbReference type="ChEBI" id="CHEBI:35247"/>
        <dbReference type="ChEBI" id="CHEBI:43474"/>
        <dbReference type="ChEBI" id="CHEBI:58680"/>
        <dbReference type="EC" id="3.1.3.3"/>
    </reaction>
</comment>
<evidence type="ECO:0000313" key="16">
    <source>
        <dbReference type="Proteomes" id="UP000718821"/>
    </source>
</evidence>
<dbReference type="Proteomes" id="UP000718821">
    <property type="component" value="Unassembled WGS sequence"/>
</dbReference>
<dbReference type="SUPFAM" id="SSF56784">
    <property type="entry name" value="HAD-like"/>
    <property type="match status" value="1"/>
</dbReference>
<evidence type="ECO:0000256" key="9">
    <source>
        <dbReference type="ARBA" id="ARBA00023299"/>
    </source>
</evidence>
<protein>
    <recommendedName>
        <fullName evidence="4">phosphoserine phosphatase</fullName>
        <ecNumber evidence="4">3.1.3.3</ecNumber>
    </recommendedName>
    <alternativeName>
        <fullName evidence="10">O-phosphoserine phosphohydrolase</fullName>
    </alternativeName>
</protein>